<dbReference type="SMART" id="SM00900">
    <property type="entry name" value="FMN_bind"/>
    <property type="match status" value="1"/>
</dbReference>
<evidence type="ECO:0000313" key="3">
    <source>
        <dbReference type="Proteomes" id="UP000184536"/>
    </source>
</evidence>
<dbReference type="GO" id="GO:0016020">
    <property type="term" value="C:membrane"/>
    <property type="evidence" value="ECO:0007669"/>
    <property type="project" value="InterPro"/>
</dbReference>
<proteinExistence type="predicted"/>
<gene>
    <name evidence="2" type="ORF">SAMN02745975_03531</name>
</gene>
<evidence type="ECO:0000259" key="1">
    <source>
        <dbReference type="SMART" id="SM00900"/>
    </source>
</evidence>
<feature type="domain" description="FMN-binding" evidence="1">
    <location>
        <begin position="67"/>
        <end position="134"/>
    </location>
</feature>
<dbReference type="Proteomes" id="UP000184536">
    <property type="component" value="Unassembled WGS sequence"/>
</dbReference>
<dbReference type="GO" id="GO:0010181">
    <property type="term" value="F:FMN binding"/>
    <property type="evidence" value="ECO:0007669"/>
    <property type="project" value="InterPro"/>
</dbReference>
<keyword evidence="3" id="KW-1185">Reference proteome</keyword>
<dbReference type="RefSeq" id="WP_110942513.1">
    <property type="nucleotide sequence ID" value="NZ_FQZV01000067.1"/>
</dbReference>
<protein>
    <submittedName>
        <fullName evidence="2">FMN-binding domain-containing protein</fullName>
    </submittedName>
</protein>
<sequence length="135" mass="14679">MSRGFKRVLTVVMVLVVGLSAAFFLGLQMKLREFSKEIRSIDIQSIDLSKVADGEYTGEYYVNESVGAAVNVSVENHRITGIEFIEHKYGKGKKAEGITNNVIRAQSLQVDTISGATGSSTIILKAIENALLKAN</sequence>
<dbReference type="EMBL" id="FQZV01000067">
    <property type="protein sequence ID" value="SHK05123.1"/>
    <property type="molecule type" value="Genomic_DNA"/>
</dbReference>
<dbReference type="STRING" id="1121919.SAMN02745975_03531"/>
<dbReference type="Pfam" id="PF04205">
    <property type="entry name" value="FMN_bind"/>
    <property type="match status" value="1"/>
</dbReference>
<name>A0A1M6PB03_9FIRM</name>
<dbReference type="AlphaFoldDB" id="A0A1M6PB03"/>
<evidence type="ECO:0000313" key="2">
    <source>
        <dbReference type="EMBL" id="SHK05123.1"/>
    </source>
</evidence>
<dbReference type="Gene3D" id="3.90.1010.20">
    <property type="match status" value="1"/>
</dbReference>
<organism evidence="2 3">
    <name type="scientific">Geosporobacter subterraneus DSM 17957</name>
    <dbReference type="NCBI Taxonomy" id="1121919"/>
    <lineage>
        <taxon>Bacteria</taxon>
        <taxon>Bacillati</taxon>
        <taxon>Bacillota</taxon>
        <taxon>Clostridia</taxon>
        <taxon>Peptostreptococcales</taxon>
        <taxon>Thermotaleaceae</taxon>
        <taxon>Geosporobacter</taxon>
    </lineage>
</organism>
<accession>A0A1M6PB03</accession>
<dbReference type="InterPro" id="IPR007329">
    <property type="entry name" value="FMN-bd"/>
</dbReference>
<reference evidence="3" key="1">
    <citation type="submission" date="2016-11" db="EMBL/GenBank/DDBJ databases">
        <authorList>
            <person name="Varghese N."/>
            <person name="Submissions S."/>
        </authorList>
    </citation>
    <scope>NUCLEOTIDE SEQUENCE [LARGE SCALE GENOMIC DNA]</scope>
    <source>
        <strain evidence="3">DSM 17957</strain>
    </source>
</reference>
<dbReference type="OrthoDB" id="307864at2"/>